<feature type="domain" description="Methyl-accepting transducer" evidence="12">
    <location>
        <begin position="380"/>
        <end position="616"/>
    </location>
</feature>
<evidence type="ECO:0000256" key="9">
    <source>
        <dbReference type="ARBA" id="ARBA00029447"/>
    </source>
</evidence>
<evidence type="ECO:0000256" key="2">
    <source>
        <dbReference type="ARBA" id="ARBA00022475"/>
    </source>
</evidence>
<dbReference type="PRINTS" id="PR00260">
    <property type="entry name" value="CHEMTRNSDUCR"/>
</dbReference>
<dbReference type="PANTHER" id="PTHR32089">
    <property type="entry name" value="METHYL-ACCEPTING CHEMOTAXIS PROTEIN MCPB"/>
    <property type="match status" value="1"/>
</dbReference>
<evidence type="ECO:0000256" key="10">
    <source>
        <dbReference type="PROSITE-ProRule" id="PRU00284"/>
    </source>
</evidence>
<name>A0ABX9XHL9_9PSED</name>
<keyword evidence="7 11" id="KW-0472">Membrane</keyword>
<organism evidence="13 14">
    <name type="scientific">Pseudomonas neustonica</name>
    <dbReference type="NCBI Taxonomy" id="2487346"/>
    <lineage>
        <taxon>Bacteria</taxon>
        <taxon>Pseudomonadati</taxon>
        <taxon>Pseudomonadota</taxon>
        <taxon>Gammaproteobacteria</taxon>
        <taxon>Pseudomonadales</taxon>
        <taxon>Pseudomonadaceae</taxon>
        <taxon>Pseudomonas</taxon>
    </lineage>
</organism>
<evidence type="ECO:0000313" key="13">
    <source>
        <dbReference type="EMBL" id="ROZ81057.1"/>
    </source>
</evidence>
<evidence type="ECO:0000313" key="14">
    <source>
        <dbReference type="Proteomes" id="UP000275199"/>
    </source>
</evidence>
<protein>
    <submittedName>
        <fullName evidence="13">Methyl-accepting chemotaxis protein</fullName>
    </submittedName>
</protein>
<gene>
    <name evidence="13" type="ORF">EF096_18275</name>
</gene>
<dbReference type="PANTHER" id="PTHR32089:SF112">
    <property type="entry name" value="LYSOZYME-LIKE PROTEIN-RELATED"/>
    <property type="match status" value="1"/>
</dbReference>
<dbReference type="PROSITE" id="PS50111">
    <property type="entry name" value="CHEMOTAXIS_TRANSDUC_2"/>
    <property type="match status" value="1"/>
</dbReference>
<dbReference type="InterPro" id="IPR004090">
    <property type="entry name" value="Chemotax_Me-accpt_rcpt"/>
</dbReference>
<keyword evidence="8 10" id="KW-0807">Transducer</keyword>
<dbReference type="Pfam" id="PF02743">
    <property type="entry name" value="dCache_1"/>
    <property type="match status" value="1"/>
</dbReference>
<keyword evidence="4" id="KW-0145">Chemotaxis</keyword>
<evidence type="ECO:0000256" key="4">
    <source>
        <dbReference type="ARBA" id="ARBA00022500"/>
    </source>
</evidence>
<evidence type="ECO:0000256" key="7">
    <source>
        <dbReference type="ARBA" id="ARBA00023136"/>
    </source>
</evidence>
<dbReference type="CDD" id="cd18774">
    <property type="entry name" value="PDC2_HK_sensor"/>
    <property type="match status" value="1"/>
</dbReference>
<sequence>MSLRFKLAATYILVGLLPVIAVAFSVYEQASGALREQTLNSLEAVASIKQQQLQSNWRSRHNQLQTLATNLSNNYAGLDQMALISASNYDRPTFQSFIETYGYSDLKLISREGKVFFSVMRGDDYQADLLSDEWSKRPQGQLAAEGLSKGTAFIDDLKVNPLNGEPTQFMVAPIGVDDEVNGLIMLELPLAPLNEVMQSRRGLGESGETYLVGEDGLLRSDSARFADRLVARAGSQGQLIEAEAVQRAIGGEQGRLLEPGLDGSDSLKAFVPVNFDGQRWALIAEMDVSEAYAPVRRLMRQVLLLGLATVIAVIIATLLISRSVMRPLGGEPGAMAALAQRLSTGDMQVESTEANPGGLMAALHKMAGAWRDIVGQLRSSTEAVTAASDDILQAAGKTSVRLDQQQQAVELVVTAADQMAATVQEIASSATSSAEGSSAARDAFGTMQLTLESMIERQDTLLVSLRSADQDVHTLASDSEQIGAVLQVISGIAEQTNLLALNAAIEAARAGEQGRGFAVVADEVRSLALRTRTATDEIHGIIATLDTSSQQAMQRMQGAAGQAQGLEQETQAVLGSLSLLDESLQGVHALAFQIATAAEQQAATTSEVNLHMHELQAMAEENRQTAEYTRQSGERLHKVADSQKQLVAHFQL</sequence>
<evidence type="ECO:0000256" key="1">
    <source>
        <dbReference type="ARBA" id="ARBA00004651"/>
    </source>
</evidence>
<dbReference type="EMBL" id="RKKU01000034">
    <property type="protein sequence ID" value="ROZ81057.1"/>
    <property type="molecule type" value="Genomic_DNA"/>
</dbReference>
<evidence type="ECO:0000256" key="5">
    <source>
        <dbReference type="ARBA" id="ARBA00022692"/>
    </source>
</evidence>
<dbReference type="InterPro" id="IPR004089">
    <property type="entry name" value="MCPsignal_dom"/>
</dbReference>
<dbReference type="RefSeq" id="WP_123891183.1">
    <property type="nucleotide sequence ID" value="NZ_RKKU01000034.1"/>
</dbReference>
<dbReference type="SMART" id="SM00283">
    <property type="entry name" value="MA"/>
    <property type="match status" value="1"/>
</dbReference>
<keyword evidence="3" id="KW-0488">Methylation</keyword>
<dbReference type="Gene3D" id="3.30.450.20">
    <property type="entry name" value="PAS domain"/>
    <property type="match status" value="1"/>
</dbReference>
<feature type="transmembrane region" description="Helical" evidence="11">
    <location>
        <begin position="302"/>
        <end position="320"/>
    </location>
</feature>
<evidence type="ECO:0000256" key="11">
    <source>
        <dbReference type="SAM" id="Phobius"/>
    </source>
</evidence>
<proteinExistence type="inferred from homology"/>
<dbReference type="InterPro" id="IPR033479">
    <property type="entry name" value="dCache_1"/>
</dbReference>
<accession>A0ABX9XHL9</accession>
<dbReference type="Pfam" id="PF00015">
    <property type="entry name" value="MCPsignal"/>
    <property type="match status" value="1"/>
</dbReference>
<evidence type="ECO:0000259" key="12">
    <source>
        <dbReference type="PROSITE" id="PS50111"/>
    </source>
</evidence>
<comment type="caution">
    <text evidence="13">The sequence shown here is derived from an EMBL/GenBank/DDBJ whole genome shotgun (WGS) entry which is preliminary data.</text>
</comment>
<evidence type="ECO:0000256" key="6">
    <source>
        <dbReference type="ARBA" id="ARBA00022989"/>
    </source>
</evidence>
<keyword evidence="2" id="KW-1003">Cell membrane</keyword>
<evidence type="ECO:0000256" key="3">
    <source>
        <dbReference type="ARBA" id="ARBA00022481"/>
    </source>
</evidence>
<comment type="subcellular location">
    <subcellularLocation>
        <location evidence="1">Cell membrane</location>
        <topology evidence="1">Multi-pass membrane protein</topology>
    </subcellularLocation>
</comment>
<dbReference type="Proteomes" id="UP000275199">
    <property type="component" value="Unassembled WGS sequence"/>
</dbReference>
<keyword evidence="6 11" id="KW-1133">Transmembrane helix</keyword>
<evidence type="ECO:0000256" key="8">
    <source>
        <dbReference type="ARBA" id="ARBA00023224"/>
    </source>
</evidence>
<keyword evidence="14" id="KW-1185">Reference proteome</keyword>
<dbReference type="Gene3D" id="1.10.287.950">
    <property type="entry name" value="Methyl-accepting chemotaxis protein"/>
    <property type="match status" value="1"/>
</dbReference>
<reference evidence="13 14" key="1">
    <citation type="submission" date="2018-11" db="EMBL/GenBank/DDBJ databases">
        <authorList>
            <person name="Jang G.I."/>
            <person name="Hwang C.Y."/>
        </authorList>
    </citation>
    <scope>NUCLEOTIDE SEQUENCE [LARGE SCALE GENOMIC DNA]</scope>
    <source>
        <strain evidence="13 14">SSM26</strain>
    </source>
</reference>
<comment type="similarity">
    <text evidence="9">Belongs to the methyl-accepting chemotaxis (MCP) protein family.</text>
</comment>
<dbReference type="SUPFAM" id="SSF58104">
    <property type="entry name" value="Methyl-accepting chemotaxis protein (MCP) signaling domain"/>
    <property type="match status" value="1"/>
</dbReference>
<keyword evidence="5 11" id="KW-0812">Transmembrane</keyword>